<dbReference type="Proteomes" id="UP000241203">
    <property type="component" value="Unassembled WGS sequence"/>
</dbReference>
<evidence type="ECO:0000313" key="3">
    <source>
        <dbReference type="EMBL" id="RUQ81842.1"/>
    </source>
</evidence>
<evidence type="ECO:0000259" key="1">
    <source>
        <dbReference type="Pfam" id="PF18863"/>
    </source>
</evidence>
<gene>
    <name evidence="2" type="ORF">CLV49_0602</name>
    <name evidence="3" type="ORF">ELQ93_17595</name>
</gene>
<dbReference type="Proteomes" id="UP000268291">
    <property type="component" value="Unassembled WGS sequence"/>
</dbReference>
<dbReference type="EMBL" id="RZGY01000005">
    <property type="protein sequence ID" value="RUQ81842.1"/>
    <property type="molecule type" value="Genomic_DNA"/>
</dbReference>
<organism evidence="2 4">
    <name type="scientific">Labedella gwakjiensis</name>
    <dbReference type="NCBI Taxonomy" id="390269"/>
    <lineage>
        <taxon>Bacteria</taxon>
        <taxon>Bacillati</taxon>
        <taxon>Actinomycetota</taxon>
        <taxon>Actinomycetes</taxon>
        <taxon>Micrococcales</taxon>
        <taxon>Microbacteriaceae</taxon>
        <taxon>Labedella</taxon>
    </lineage>
</organism>
<proteinExistence type="predicted"/>
<evidence type="ECO:0000313" key="4">
    <source>
        <dbReference type="Proteomes" id="UP000241203"/>
    </source>
</evidence>
<dbReference type="OrthoDB" id="9786278at2"/>
<reference evidence="3 5" key="2">
    <citation type="submission" date="2018-12" db="EMBL/GenBank/DDBJ databases">
        <authorList>
            <person name="hu s."/>
            <person name="Xu Y."/>
            <person name="Xu B."/>
            <person name="Li F."/>
        </authorList>
    </citation>
    <scope>NUCLEOTIDE SEQUENCE [LARGE SCALE GENOMIC DNA]</scope>
    <source>
        <strain evidence="3 5">KSW2-17</strain>
    </source>
</reference>
<sequence>MDAATLLADSLRGRWPIQNDEDAWRALSALMFQLDTLEVDTAENRAWEATMRVLVARGLSHEEHTAARMASLEERLQARKLAQSRLRYRYGFKEGLAKLVRRDLRAFVRQHRDELAAWHRYSQRMAKFSERIGRREPRSVLQIDELDEPTRNAIWNVTLRIRDHFEEAAYSGLRQQGRSIAAGMWSQHFELPLDEMGSNQTMWRRVRETILKGDSLDVLDAVDGLITRLVKVEANIVDDAVGTYNSEFEHYLVGYRFVDRELVPVTDETEVTAIEEAVGTDLPGVRLHLQRALSLLADRGNPQYAKVVHESVNAVEAAVREMTGKNVLSEGLKELERQGYNVHGALRGGWDKLYGYTSNAAGIRHAIVRDEEVDEALASYFLVTSSAFVNFLAKVKAAT</sequence>
<comment type="caution">
    <text evidence="2">The sequence shown here is derived from an EMBL/GenBank/DDBJ whole genome shotgun (WGS) entry which is preliminary data.</text>
</comment>
<feature type="domain" description="HEPN AbiJ-N-terminal" evidence="1">
    <location>
        <begin position="127"/>
        <end position="278"/>
    </location>
</feature>
<evidence type="ECO:0000313" key="5">
    <source>
        <dbReference type="Proteomes" id="UP000268291"/>
    </source>
</evidence>
<dbReference type="EMBL" id="PYAU01000001">
    <property type="protein sequence ID" value="PSL36999.1"/>
    <property type="molecule type" value="Genomic_DNA"/>
</dbReference>
<accession>A0A2P8GSQ3</accession>
<reference evidence="2 4" key="1">
    <citation type="submission" date="2018-03" db="EMBL/GenBank/DDBJ databases">
        <title>Genomic Encyclopedia of Archaeal and Bacterial Type Strains, Phase II (KMG-II): from individual species to whole genera.</title>
        <authorList>
            <person name="Goeker M."/>
        </authorList>
    </citation>
    <scope>NUCLEOTIDE SEQUENCE [LARGE SCALE GENOMIC DNA]</scope>
    <source>
        <strain evidence="2 4">DSM 21548</strain>
    </source>
</reference>
<dbReference type="RefSeq" id="WP_106562203.1">
    <property type="nucleotide sequence ID" value="NZ_PYAU01000001.1"/>
</dbReference>
<keyword evidence="5" id="KW-1185">Reference proteome</keyword>
<protein>
    <recommendedName>
        <fullName evidence="1">HEPN AbiJ-N-terminal domain-containing protein</fullName>
    </recommendedName>
</protein>
<dbReference type="Pfam" id="PF18863">
    <property type="entry name" value="AbiJ_NTD4"/>
    <property type="match status" value="1"/>
</dbReference>
<name>A0A2P8GSQ3_9MICO</name>
<dbReference type="InterPro" id="IPR049503">
    <property type="entry name" value="AbiJ_NTD4"/>
</dbReference>
<evidence type="ECO:0000313" key="2">
    <source>
        <dbReference type="EMBL" id="PSL36999.1"/>
    </source>
</evidence>
<dbReference type="AlphaFoldDB" id="A0A2P8GSQ3"/>